<accession>A0A1J1IWM7</accession>
<gene>
    <name evidence="3" type="ORF">CLUMA_CG017584</name>
</gene>
<dbReference type="EMBL" id="CVRI01000063">
    <property type="protein sequence ID" value="CRL04504.1"/>
    <property type="molecule type" value="Genomic_DNA"/>
</dbReference>
<reference evidence="3 4" key="1">
    <citation type="submission" date="2015-04" db="EMBL/GenBank/DDBJ databases">
        <authorList>
            <person name="Syromyatnikov M.Y."/>
            <person name="Popov V.N."/>
        </authorList>
    </citation>
    <scope>NUCLEOTIDE SEQUENCE [LARGE SCALE GENOMIC DNA]</scope>
</reference>
<feature type="region of interest" description="Disordered" evidence="1">
    <location>
        <begin position="129"/>
        <end position="228"/>
    </location>
</feature>
<evidence type="ECO:0000256" key="1">
    <source>
        <dbReference type="SAM" id="MobiDB-lite"/>
    </source>
</evidence>
<keyword evidence="2" id="KW-0732">Signal</keyword>
<organism evidence="3 4">
    <name type="scientific">Clunio marinus</name>
    <dbReference type="NCBI Taxonomy" id="568069"/>
    <lineage>
        <taxon>Eukaryota</taxon>
        <taxon>Metazoa</taxon>
        <taxon>Ecdysozoa</taxon>
        <taxon>Arthropoda</taxon>
        <taxon>Hexapoda</taxon>
        <taxon>Insecta</taxon>
        <taxon>Pterygota</taxon>
        <taxon>Neoptera</taxon>
        <taxon>Endopterygota</taxon>
        <taxon>Diptera</taxon>
        <taxon>Nematocera</taxon>
        <taxon>Chironomoidea</taxon>
        <taxon>Chironomidae</taxon>
        <taxon>Clunio</taxon>
    </lineage>
</organism>
<evidence type="ECO:0000313" key="3">
    <source>
        <dbReference type="EMBL" id="CRL04504.1"/>
    </source>
</evidence>
<keyword evidence="4" id="KW-1185">Reference proteome</keyword>
<evidence type="ECO:0000256" key="2">
    <source>
        <dbReference type="SAM" id="SignalP"/>
    </source>
</evidence>
<dbReference type="AlphaFoldDB" id="A0A1J1IWM7"/>
<dbReference type="Proteomes" id="UP000183832">
    <property type="component" value="Unassembled WGS sequence"/>
</dbReference>
<feature type="chain" id="PRO_5012746375" evidence="2">
    <location>
        <begin position="24"/>
        <end position="341"/>
    </location>
</feature>
<protein>
    <submittedName>
        <fullName evidence="3">CLUMA_CG017584, isoform A</fullName>
    </submittedName>
</protein>
<sequence length="341" mass="38977">MLPAKAVFFSVFIFCLQKLAVESSKIDSSKYSRIQTRGSCQEDVESKPIILPHIESSVKPGNENQILIFPSSYPYFTVRCPKHETNDDDDIKNLIMIIESVKVNINQLSGKIEILSELLMKPPYCMNKPPTKTSIEPSTKPITKQPTKLSTRKPTKPMKLPTRRPIQLPTRRPTKLPTRQPIKLPTRRPTKLPTRQPTRPQIKPTSKPKTKSTTKALPKQPTKPLIPIDPNKSEDCVKVKCKGRYCPAETVKCKYTEQALEPGNYSIRRTYVCYNKNEIVLKNITSIAKNYKEGQSFKFTETFGGKDLKRVKKKCKQYDVSGETLILRKFHEENKNNSITL</sequence>
<proteinExistence type="predicted"/>
<feature type="signal peptide" evidence="2">
    <location>
        <begin position="1"/>
        <end position="23"/>
    </location>
</feature>
<feature type="compositionally biased region" description="Polar residues" evidence="1">
    <location>
        <begin position="130"/>
        <end position="149"/>
    </location>
</feature>
<name>A0A1J1IWM7_9DIPT</name>
<evidence type="ECO:0000313" key="4">
    <source>
        <dbReference type="Proteomes" id="UP000183832"/>
    </source>
</evidence>
<dbReference type="STRING" id="568069.A0A1J1IWM7"/>